<keyword evidence="5 9" id="KW-0067">ATP-binding</keyword>
<evidence type="ECO:0000256" key="5">
    <source>
        <dbReference type="ARBA" id="ARBA00022840"/>
    </source>
</evidence>
<dbReference type="Pfam" id="PF20259">
    <property type="entry name" value="tRNA_Me_trans_M"/>
    <property type="match status" value="1"/>
</dbReference>
<dbReference type="InterPro" id="IPR004506">
    <property type="entry name" value="MnmA-like"/>
</dbReference>
<dbReference type="PANTHER" id="PTHR11933:SF5">
    <property type="entry name" value="MITOCHONDRIAL TRNA-SPECIFIC 2-THIOURIDYLASE 1"/>
    <property type="match status" value="1"/>
</dbReference>
<dbReference type="Gene3D" id="2.40.30.10">
    <property type="entry name" value="Translation factors"/>
    <property type="match status" value="1"/>
</dbReference>
<feature type="site" description="Interaction with tRNA" evidence="9">
    <location>
        <position position="327"/>
    </location>
</feature>
<keyword evidence="1 9" id="KW-0820">tRNA-binding</keyword>
<dbReference type="Pfam" id="PF03054">
    <property type="entry name" value="tRNA_Me_trans"/>
    <property type="match status" value="1"/>
</dbReference>
<feature type="active site" description="Cysteine persulfide intermediate" evidence="9">
    <location>
        <position position="188"/>
    </location>
</feature>
<proteinExistence type="inferred from homology"/>
<feature type="active site" description="Nucleophile" evidence="9">
    <location>
        <position position="90"/>
    </location>
</feature>
<comment type="caution">
    <text evidence="9">Lacks conserved residue(s) required for the propagation of feature annotation.</text>
</comment>
<dbReference type="Gene3D" id="2.30.30.280">
    <property type="entry name" value="Adenine nucleotide alpha hydrolases-like domains"/>
    <property type="match status" value="1"/>
</dbReference>
<evidence type="ECO:0000256" key="6">
    <source>
        <dbReference type="ARBA" id="ARBA00022884"/>
    </source>
</evidence>
<dbReference type="Gene3D" id="3.40.50.620">
    <property type="entry name" value="HUPs"/>
    <property type="match status" value="1"/>
</dbReference>
<dbReference type="HAMAP" id="MF_00144">
    <property type="entry name" value="tRNA_thiouridyl_MnmA"/>
    <property type="match status" value="1"/>
</dbReference>
<feature type="domain" description="tRNA-specific 2-thiouridylase MnmA-like central" evidence="11">
    <location>
        <begin position="197"/>
        <end position="257"/>
    </location>
</feature>
<dbReference type="InterPro" id="IPR046885">
    <property type="entry name" value="MnmA-like_C"/>
</dbReference>
<feature type="binding site" evidence="9">
    <location>
        <position position="34"/>
    </location>
    <ligand>
        <name>ATP</name>
        <dbReference type="ChEBI" id="CHEBI:30616"/>
    </ligand>
</feature>
<keyword evidence="7" id="KW-1015">Disulfide bond</keyword>
<dbReference type="InterPro" id="IPR014729">
    <property type="entry name" value="Rossmann-like_a/b/a_fold"/>
</dbReference>
<evidence type="ECO:0000256" key="3">
    <source>
        <dbReference type="ARBA" id="ARBA00022694"/>
    </source>
</evidence>
<keyword evidence="9" id="KW-0963">Cytoplasm</keyword>
<keyword evidence="4 9" id="KW-0547">Nucleotide-binding</keyword>
<dbReference type="AlphaFoldDB" id="A0A926DEX1"/>
<accession>A0A926DEX1</accession>
<feature type="binding site" evidence="9">
    <location>
        <begin position="8"/>
        <end position="15"/>
    </location>
    <ligand>
        <name>ATP</name>
        <dbReference type="ChEBI" id="CHEBI:30616"/>
    </ligand>
</feature>
<feature type="domain" description="tRNA-specific 2-thiouridylase MnmA-like C-terminal" evidence="10">
    <location>
        <begin position="281"/>
        <end position="343"/>
    </location>
</feature>
<evidence type="ECO:0000256" key="4">
    <source>
        <dbReference type="ARBA" id="ARBA00022741"/>
    </source>
</evidence>
<comment type="caution">
    <text evidence="12">The sequence shown here is derived from an EMBL/GenBank/DDBJ whole genome shotgun (WGS) entry which is preliminary data.</text>
</comment>
<evidence type="ECO:0000259" key="11">
    <source>
        <dbReference type="Pfam" id="PF20259"/>
    </source>
</evidence>
<dbReference type="EMBL" id="JACRSP010000003">
    <property type="protein sequence ID" value="MBC8536592.1"/>
    <property type="molecule type" value="Genomic_DNA"/>
</dbReference>
<name>A0A926DEX1_9FIRM</name>
<sequence>MNQTVVLGLSGGVDSSVAAGLLQQAGFDVVGVMLQIPHAASPVDDARRVAAALDIPLITADVAERFEKYVIAPFAAEYRAGRTPNPCVVCNPSVKFHTLLSIADDLGAEYVATGHYARVARAQTGGRHLLLRAANRQKDQSYMLYRLGQDVLARLLLPLAELDKQAVRALAGEQGLVTADKPDSQEICFVPDGDHAAFLERHTGASPAGDFVDGQGCVLGRHRGVIRYTVGQRKGLGVSLGYQAFVSAIDAGANTVTLTADERELFHGGVTLTDCVFHPFERLDAPMRVTAKIRFAAREAAALATPLGGGAVRVDFDEPQRAPAPGQSCVLYDGDTVVGGGFIR</sequence>
<keyword evidence="13" id="KW-1185">Reference proteome</keyword>
<feature type="site" description="Interaction with tRNA" evidence="9">
    <location>
        <position position="115"/>
    </location>
</feature>
<evidence type="ECO:0000256" key="9">
    <source>
        <dbReference type="HAMAP-Rule" id="MF_00144"/>
    </source>
</evidence>
<reference evidence="12" key="1">
    <citation type="submission" date="2020-08" db="EMBL/GenBank/DDBJ databases">
        <title>Genome public.</title>
        <authorList>
            <person name="Liu C."/>
            <person name="Sun Q."/>
        </authorList>
    </citation>
    <scope>NUCLEOTIDE SEQUENCE</scope>
    <source>
        <strain evidence="12">BX7</strain>
    </source>
</reference>
<dbReference type="Pfam" id="PF20258">
    <property type="entry name" value="tRNA_Me_trans_C"/>
    <property type="match status" value="1"/>
</dbReference>
<dbReference type="GO" id="GO:0002143">
    <property type="term" value="P:tRNA wobble position uridine thiolation"/>
    <property type="evidence" value="ECO:0007669"/>
    <property type="project" value="TreeGrafter"/>
</dbReference>
<comment type="similarity">
    <text evidence="9">Belongs to the MnmA/TRMU family.</text>
</comment>
<evidence type="ECO:0000256" key="2">
    <source>
        <dbReference type="ARBA" id="ARBA00022679"/>
    </source>
</evidence>
<dbReference type="GO" id="GO:0103016">
    <property type="term" value="F:tRNA-uridine 2-sulfurtransferase activity"/>
    <property type="evidence" value="ECO:0007669"/>
    <property type="project" value="UniProtKB-EC"/>
</dbReference>
<dbReference type="EC" id="2.8.1.13" evidence="9"/>
<gene>
    <name evidence="9 12" type="primary">mnmA</name>
    <name evidence="12" type="ORF">H8695_07830</name>
</gene>
<feature type="region of interest" description="Interaction with tRNA" evidence="9">
    <location>
        <begin position="138"/>
        <end position="140"/>
    </location>
</feature>
<dbReference type="Proteomes" id="UP000620366">
    <property type="component" value="Unassembled WGS sequence"/>
</dbReference>
<keyword evidence="6 9" id="KW-0694">RNA-binding</keyword>
<organism evidence="12 13">
    <name type="scientific">Feifania hominis</name>
    <dbReference type="NCBI Taxonomy" id="2763660"/>
    <lineage>
        <taxon>Bacteria</taxon>
        <taxon>Bacillati</taxon>
        <taxon>Bacillota</taxon>
        <taxon>Clostridia</taxon>
        <taxon>Eubacteriales</taxon>
        <taxon>Feifaniaceae</taxon>
        <taxon>Feifania</taxon>
    </lineage>
</organism>
<dbReference type="NCBIfam" id="NF001138">
    <property type="entry name" value="PRK00143.1"/>
    <property type="match status" value="1"/>
</dbReference>
<comment type="function">
    <text evidence="9">Catalyzes the 2-thiolation of uridine at the wobble position (U34) of tRNA, leading to the formation of s(2)U34.</text>
</comment>
<dbReference type="CDD" id="cd01998">
    <property type="entry name" value="MnmA_TRMU-like"/>
    <property type="match status" value="1"/>
</dbReference>
<comment type="catalytic activity">
    <reaction evidence="8 9">
        <text>S-sulfanyl-L-cysteinyl-[protein] + uridine(34) in tRNA + AH2 + ATP = 2-thiouridine(34) in tRNA + L-cysteinyl-[protein] + A + AMP + diphosphate + H(+)</text>
        <dbReference type="Rhea" id="RHEA:47032"/>
        <dbReference type="Rhea" id="RHEA-COMP:10131"/>
        <dbReference type="Rhea" id="RHEA-COMP:11726"/>
        <dbReference type="Rhea" id="RHEA-COMP:11727"/>
        <dbReference type="Rhea" id="RHEA-COMP:11728"/>
        <dbReference type="ChEBI" id="CHEBI:13193"/>
        <dbReference type="ChEBI" id="CHEBI:15378"/>
        <dbReference type="ChEBI" id="CHEBI:17499"/>
        <dbReference type="ChEBI" id="CHEBI:29950"/>
        <dbReference type="ChEBI" id="CHEBI:30616"/>
        <dbReference type="ChEBI" id="CHEBI:33019"/>
        <dbReference type="ChEBI" id="CHEBI:61963"/>
        <dbReference type="ChEBI" id="CHEBI:65315"/>
        <dbReference type="ChEBI" id="CHEBI:87170"/>
        <dbReference type="ChEBI" id="CHEBI:456215"/>
        <dbReference type="EC" id="2.8.1.13"/>
    </reaction>
</comment>
<dbReference type="NCBIfam" id="TIGR00420">
    <property type="entry name" value="trmU"/>
    <property type="match status" value="1"/>
</dbReference>
<evidence type="ECO:0000256" key="1">
    <source>
        <dbReference type="ARBA" id="ARBA00022555"/>
    </source>
</evidence>
<dbReference type="PANTHER" id="PTHR11933">
    <property type="entry name" value="TRNA 5-METHYLAMINOMETHYL-2-THIOURIDYLATE -METHYLTRANSFERASE"/>
    <property type="match status" value="1"/>
</dbReference>
<keyword evidence="2 9" id="KW-0808">Transferase</keyword>
<dbReference type="RefSeq" id="WP_249300433.1">
    <property type="nucleotide sequence ID" value="NZ_JACRSP010000003.1"/>
</dbReference>
<protein>
    <recommendedName>
        <fullName evidence="9">tRNA-specific 2-thiouridylase MnmA</fullName>
        <ecNumber evidence="9">2.8.1.13</ecNumber>
    </recommendedName>
</protein>
<keyword evidence="3 9" id="KW-0819">tRNA processing</keyword>
<evidence type="ECO:0000313" key="13">
    <source>
        <dbReference type="Proteomes" id="UP000620366"/>
    </source>
</evidence>
<dbReference type="InterPro" id="IPR046884">
    <property type="entry name" value="MnmA-like_central"/>
</dbReference>
<feature type="binding site" evidence="9">
    <location>
        <position position="114"/>
    </location>
    <ligand>
        <name>ATP</name>
        <dbReference type="ChEBI" id="CHEBI:30616"/>
    </ligand>
</feature>
<dbReference type="GO" id="GO:0005737">
    <property type="term" value="C:cytoplasm"/>
    <property type="evidence" value="ECO:0007669"/>
    <property type="project" value="UniProtKB-SubCell"/>
</dbReference>
<dbReference type="GO" id="GO:0000049">
    <property type="term" value="F:tRNA binding"/>
    <property type="evidence" value="ECO:0007669"/>
    <property type="project" value="UniProtKB-KW"/>
</dbReference>
<evidence type="ECO:0000256" key="8">
    <source>
        <dbReference type="ARBA" id="ARBA00051542"/>
    </source>
</evidence>
<evidence type="ECO:0000256" key="7">
    <source>
        <dbReference type="ARBA" id="ARBA00023157"/>
    </source>
</evidence>
<comment type="subcellular location">
    <subcellularLocation>
        <location evidence="9">Cytoplasm</location>
    </subcellularLocation>
</comment>
<dbReference type="GO" id="GO:0005524">
    <property type="term" value="F:ATP binding"/>
    <property type="evidence" value="ECO:0007669"/>
    <property type="project" value="UniProtKB-KW"/>
</dbReference>
<evidence type="ECO:0000313" key="12">
    <source>
        <dbReference type="EMBL" id="MBC8536592.1"/>
    </source>
</evidence>
<dbReference type="SUPFAM" id="SSF52402">
    <property type="entry name" value="Adenine nucleotide alpha hydrolases-like"/>
    <property type="match status" value="1"/>
</dbReference>
<evidence type="ECO:0000259" key="10">
    <source>
        <dbReference type="Pfam" id="PF20258"/>
    </source>
</evidence>
<dbReference type="InterPro" id="IPR023382">
    <property type="entry name" value="MnmA-like_central_sf"/>
</dbReference>